<comment type="caution">
    <text evidence="2">The sequence shown here is derived from an EMBL/GenBank/DDBJ whole genome shotgun (WGS) entry which is preliminary data.</text>
</comment>
<evidence type="ECO:0000256" key="1">
    <source>
        <dbReference type="SAM" id="MobiDB-lite"/>
    </source>
</evidence>
<organism evidence="2 3">
    <name type="scientific">Lentinula edodes</name>
    <name type="common">Shiitake mushroom</name>
    <name type="synonym">Lentinus edodes</name>
    <dbReference type="NCBI Taxonomy" id="5353"/>
    <lineage>
        <taxon>Eukaryota</taxon>
        <taxon>Fungi</taxon>
        <taxon>Dikarya</taxon>
        <taxon>Basidiomycota</taxon>
        <taxon>Agaricomycotina</taxon>
        <taxon>Agaricomycetes</taxon>
        <taxon>Agaricomycetidae</taxon>
        <taxon>Agaricales</taxon>
        <taxon>Marasmiineae</taxon>
        <taxon>Omphalotaceae</taxon>
        <taxon>Lentinula</taxon>
    </lineage>
</organism>
<name>A0A1Q3E891_LENED</name>
<proteinExistence type="predicted"/>
<evidence type="ECO:0000313" key="3">
    <source>
        <dbReference type="Proteomes" id="UP000188533"/>
    </source>
</evidence>
<sequence length="66" mass="7422">MLPISNISGDSVLLDKDVVLVWEVDRFMRASREKLENGDNNVPRIDTVDGPLPLEVREGGRERMDG</sequence>
<feature type="compositionally biased region" description="Basic and acidic residues" evidence="1">
    <location>
        <begin position="55"/>
        <end position="66"/>
    </location>
</feature>
<evidence type="ECO:0000313" key="2">
    <source>
        <dbReference type="EMBL" id="GAW03440.1"/>
    </source>
</evidence>
<dbReference type="AlphaFoldDB" id="A0A1Q3E891"/>
<dbReference type="EMBL" id="BDGU01000148">
    <property type="protein sequence ID" value="GAW03440.1"/>
    <property type="molecule type" value="Genomic_DNA"/>
</dbReference>
<protein>
    <submittedName>
        <fullName evidence="2">Uncharacterized protein</fullName>
    </submittedName>
</protein>
<accession>A0A1Q3E891</accession>
<reference evidence="2 3" key="2">
    <citation type="submission" date="2017-02" db="EMBL/GenBank/DDBJ databases">
        <title>A genome survey and senescence transcriptome analysis in Lentinula edodes.</title>
        <authorList>
            <person name="Sakamoto Y."/>
            <person name="Nakade K."/>
            <person name="Sato S."/>
            <person name="Yoshida Y."/>
            <person name="Miyazaki K."/>
            <person name="Natsume S."/>
            <person name="Konno N."/>
        </authorList>
    </citation>
    <scope>NUCLEOTIDE SEQUENCE [LARGE SCALE GENOMIC DNA]</scope>
    <source>
        <strain evidence="2 3">NBRC 111202</strain>
    </source>
</reference>
<gene>
    <name evidence="2" type="ORF">LENED_005166</name>
</gene>
<feature type="region of interest" description="Disordered" evidence="1">
    <location>
        <begin position="35"/>
        <end position="66"/>
    </location>
</feature>
<keyword evidence="3" id="KW-1185">Reference proteome</keyword>
<dbReference type="Proteomes" id="UP000188533">
    <property type="component" value="Unassembled WGS sequence"/>
</dbReference>
<reference evidence="2 3" key="1">
    <citation type="submission" date="2016-08" db="EMBL/GenBank/DDBJ databases">
        <authorList>
            <consortium name="Lentinula edodes genome sequencing consortium"/>
            <person name="Sakamoto Y."/>
            <person name="Nakade K."/>
            <person name="Sato S."/>
            <person name="Yoshida Y."/>
            <person name="Miyazaki K."/>
            <person name="Natsume S."/>
            <person name="Konno N."/>
        </authorList>
    </citation>
    <scope>NUCLEOTIDE SEQUENCE [LARGE SCALE GENOMIC DNA]</scope>
    <source>
        <strain evidence="2 3">NBRC 111202</strain>
    </source>
</reference>